<evidence type="ECO:0000256" key="1">
    <source>
        <dbReference type="SAM" id="MobiDB-lite"/>
    </source>
</evidence>
<feature type="compositionally biased region" description="Pro residues" evidence="1">
    <location>
        <begin position="83"/>
        <end position="94"/>
    </location>
</feature>
<dbReference type="Ensembl" id="ENSPMRT00000023174.1">
    <property type="protein sequence ID" value="ENSPMRP00000021833.1"/>
    <property type="gene ID" value="ENSPMRG00000014176.1"/>
</dbReference>
<dbReference type="AlphaFoldDB" id="A0A670JBJ2"/>
<proteinExistence type="predicted"/>
<reference evidence="2" key="2">
    <citation type="submission" date="2025-08" db="UniProtKB">
        <authorList>
            <consortium name="Ensembl"/>
        </authorList>
    </citation>
    <scope>IDENTIFICATION</scope>
</reference>
<dbReference type="OMA" id="IFPVWPG"/>
<name>A0A670JBJ2_PODMU</name>
<feature type="compositionally biased region" description="Low complexity" evidence="1">
    <location>
        <begin position="59"/>
        <end position="68"/>
    </location>
</feature>
<feature type="region of interest" description="Disordered" evidence="1">
    <location>
        <begin position="49"/>
        <end position="68"/>
    </location>
</feature>
<reference evidence="2" key="3">
    <citation type="submission" date="2025-09" db="UniProtKB">
        <authorList>
            <consortium name="Ensembl"/>
        </authorList>
    </citation>
    <scope>IDENTIFICATION</scope>
</reference>
<dbReference type="Proteomes" id="UP000472272">
    <property type="component" value="Chromosome 15"/>
</dbReference>
<evidence type="ECO:0000313" key="3">
    <source>
        <dbReference type="Proteomes" id="UP000472272"/>
    </source>
</evidence>
<evidence type="ECO:0000313" key="2">
    <source>
        <dbReference type="Ensembl" id="ENSPMRP00000021833.1"/>
    </source>
</evidence>
<accession>A0A670JBJ2</accession>
<dbReference type="GeneTree" id="ENSGT00980000199378"/>
<feature type="region of interest" description="Disordered" evidence="1">
    <location>
        <begin position="75"/>
        <end position="94"/>
    </location>
</feature>
<organism evidence="2 3">
    <name type="scientific">Podarcis muralis</name>
    <name type="common">Wall lizard</name>
    <name type="synonym">Lacerta muralis</name>
    <dbReference type="NCBI Taxonomy" id="64176"/>
    <lineage>
        <taxon>Eukaryota</taxon>
        <taxon>Metazoa</taxon>
        <taxon>Chordata</taxon>
        <taxon>Craniata</taxon>
        <taxon>Vertebrata</taxon>
        <taxon>Euteleostomi</taxon>
        <taxon>Lepidosauria</taxon>
        <taxon>Squamata</taxon>
        <taxon>Bifurcata</taxon>
        <taxon>Unidentata</taxon>
        <taxon>Episquamata</taxon>
        <taxon>Laterata</taxon>
        <taxon>Lacertibaenia</taxon>
        <taxon>Lacertidae</taxon>
        <taxon>Podarcis</taxon>
    </lineage>
</organism>
<protein>
    <submittedName>
        <fullName evidence="2">Uncharacterized protein</fullName>
    </submittedName>
</protein>
<reference evidence="2 3" key="1">
    <citation type="journal article" date="2019" name="Proc. Natl. Acad. Sci. U.S.A.">
        <title>Regulatory changes in pterin and carotenoid genes underlie balanced color polymorphisms in the wall lizard.</title>
        <authorList>
            <person name="Andrade P."/>
            <person name="Pinho C."/>
            <person name="Perez I de Lanuza G."/>
            <person name="Afonso S."/>
            <person name="Brejcha J."/>
            <person name="Rubin C.J."/>
            <person name="Wallerman O."/>
            <person name="Pereira P."/>
            <person name="Sabatino S.J."/>
            <person name="Bellati A."/>
            <person name="Pellitteri-Rosa D."/>
            <person name="Bosakova Z."/>
            <person name="Bunikis I."/>
            <person name="Carretero M.A."/>
            <person name="Feiner N."/>
            <person name="Marsik P."/>
            <person name="Pauperio F."/>
            <person name="Salvi D."/>
            <person name="Soler L."/>
            <person name="While G.M."/>
            <person name="Uller T."/>
            <person name="Font E."/>
            <person name="Andersson L."/>
            <person name="Carneiro M."/>
        </authorList>
    </citation>
    <scope>NUCLEOTIDE SEQUENCE</scope>
</reference>
<sequence length="94" mass="10074">MACYLSNISGHSKTGGLRIITYIKAPFFPVLPVWPGFCERPLSLPAVHCPDHPSPQSPAPTTSWSAFPPAASSPCLSFSLQIRPPPPPTAQRPP</sequence>
<keyword evidence="3" id="KW-1185">Reference proteome</keyword>